<protein>
    <recommendedName>
        <fullName evidence="5">signal peptidase I</fullName>
        <ecNumber evidence="5">3.4.21.89</ecNumber>
    </recommendedName>
</protein>
<reference evidence="17" key="1">
    <citation type="journal article" date="2017" name="Cell">
        <title>Insights into land plant evolution garnered from the Marchantia polymorpha genome.</title>
        <authorList>
            <person name="Bowman J.L."/>
            <person name="Kohchi T."/>
            <person name="Yamato K.T."/>
            <person name="Jenkins J."/>
            <person name="Shu S."/>
            <person name="Ishizaki K."/>
            <person name="Yamaoka S."/>
            <person name="Nishihama R."/>
            <person name="Nakamura Y."/>
            <person name="Berger F."/>
            <person name="Adam C."/>
            <person name="Aki S.S."/>
            <person name="Althoff F."/>
            <person name="Araki T."/>
            <person name="Arteaga-Vazquez M.A."/>
            <person name="Balasubrmanian S."/>
            <person name="Barry K."/>
            <person name="Bauer D."/>
            <person name="Boehm C.R."/>
            <person name="Briginshaw L."/>
            <person name="Caballero-Perez J."/>
            <person name="Catarino B."/>
            <person name="Chen F."/>
            <person name="Chiyoda S."/>
            <person name="Chovatia M."/>
            <person name="Davies K.M."/>
            <person name="Delmans M."/>
            <person name="Demura T."/>
            <person name="Dierschke T."/>
            <person name="Dolan L."/>
            <person name="Dorantes-Acosta A.E."/>
            <person name="Eklund D.M."/>
            <person name="Florent S.N."/>
            <person name="Flores-Sandoval E."/>
            <person name="Fujiyama A."/>
            <person name="Fukuzawa H."/>
            <person name="Galik B."/>
            <person name="Grimanelli D."/>
            <person name="Grimwood J."/>
            <person name="Grossniklaus U."/>
            <person name="Hamada T."/>
            <person name="Haseloff J."/>
            <person name="Hetherington A.J."/>
            <person name="Higo A."/>
            <person name="Hirakawa Y."/>
            <person name="Hundley H.N."/>
            <person name="Ikeda Y."/>
            <person name="Inoue K."/>
            <person name="Inoue S.I."/>
            <person name="Ishida S."/>
            <person name="Jia Q."/>
            <person name="Kakita M."/>
            <person name="Kanazawa T."/>
            <person name="Kawai Y."/>
            <person name="Kawashima T."/>
            <person name="Kennedy M."/>
            <person name="Kinose K."/>
            <person name="Kinoshita T."/>
            <person name="Kohara Y."/>
            <person name="Koide E."/>
            <person name="Komatsu K."/>
            <person name="Kopischke S."/>
            <person name="Kubo M."/>
            <person name="Kyozuka J."/>
            <person name="Lagercrantz U."/>
            <person name="Lin S.S."/>
            <person name="Lindquist E."/>
            <person name="Lipzen A.M."/>
            <person name="Lu C.W."/>
            <person name="De Luna E."/>
            <person name="Martienssen R.A."/>
            <person name="Minamino N."/>
            <person name="Mizutani M."/>
            <person name="Mizutani M."/>
            <person name="Mochizuki N."/>
            <person name="Monte I."/>
            <person name="Mosher R."/>
            <person name="Nagasaki H."/>
            <person name="Nakagami H."/>
            <person name="Naramoto S."/>
            <person name="Nishitani K."/>
            <person name="Ohtani M."/>
            <person name="Okamoto T."/>
            <person name="Okumura M."/>
            <person name="Phillips J."/>
            <person name="Pollak B."/>
            <person name="Reinders A."/>
            <person name="Rovekamp M."/>
            <person name="Sano R."/>
            <person name="Sawa S."/>
            <person name="Schmid M.W."/>
            <person name="Shirakawa M."/>
            <person name="Solano R."/>
            <person name="Spunde A."/>
            <person name="Suetsugu N."/>
            <person name="Sugano S."/>
            <person name="Sugiyama A."/>
            <person name="Sun R."/>
            <person name="Suzuki Y."/>
            <person name="Takenaka M."/>
            <person name="Takezawa D."/>
            <person name="Tomogane H."/>
            <person name="Tsuzuki M."/>
            <person name="Ueda T."/>
            <person name="Umeda M."/>
            <person name="Ward J.M."/>
            <person name="Watanabe Y."/>
            <person name="Yazaki K."/>
            <person name="Yokoyama R."/>
            <person name="Yoshitake Y."/>
            <person name="Yotsui I."/>
            <person name="Zachgo S."/>
            <person name="Schmutz J."/>
        </authorList>
    </citation>
    <scope>NUCLEOTIDE SEQUENCE [LARGE SCALE GENOMIC DNA]</scope>
    <source>
        <strain evidence="17">Tak-1</strain>
    </source>
</reference>
<keyword evidence="6" id="KW-0150">Chloroplast</keyword>
<dbReference type="InterPro" id="IPR019756">
    <property type="entry name" value="Pept_S26A_signal_pept_1_Ser-AS"/>
</dbReference>
<evidence type="ECO:0000256" key="9">
    <source>
        <dbReference type="ARBA" id="ARBA00022801"/>
    </source>
</evidence>
<dbReference type="SUPFAM" id="SSF51306">
    <property type="entry name" value="LexA/Signal peptidase"/>
    <property type="match status" value="1"/>
</dbReference>
<gene>
    <name evidence="15" type="ORF">MARPO_0135s0009</name>
    <name evidence="16" type="ORF">MARPO_0135s0011</name>
</gene>
<dbReference type="InterPro" id="IPR019758">
    <property type="entry name" value="Pept_S26A_signal_pept_1_CS"/>
</dbReference>
<proteinExistence type="inferred from homology"/>
<keyword evidence="11" id="KW-0472">Membrane</keyword>
<dbReference type="GO" id="GO:0006465">
    <property type="term" value="P:signal peptide processing"/>
    <property type="evidence" value="ECO:0000318"/>
    <property type="project" value="GO_Central"/>
</dbReference>
<dbReference type="GO" id="GO:0009535">
    <property type="term" value="C:chloroplast thylakoid membrane"/>
    <property type="evidence" value="ECO:0000318"/>
    <property type="project" value="GO_Central"/>
</dbReference>
<dbReference type="PROSITE" id="PS00760">
    <property type="entry name" value="SPASE_I_2"/>
    <property type="match status" value="1"/>
</dbReference>
<evidence type="ECO:0000256" key="2">
    <source>
        <dbReference type="ARBA" id="ARBA00004229"/>
    </source>
</evidence>
<dbReference type="PROSITE" id="PS00501">
    <property type="entry name" value="SPASE_I_1"/>
    <property type="match status" value="1"/>
</dbReference>
<dbReference type="PROSITE" id="PS00761">
    <property type="entry name" value="SPASE_I_3"/>
    <property type="match status" value="1"/>
</dbReference>
<dbReference type="EMBL" id="KZ772807">
    <property type="protein sequence ID" value="PTQ29725.1"/>
    <property type="molecule type" value="Genomic_DNA"/>
</dbReference>
<comment type="catalytic activity">
    <reaction evidence="1">
        <text>Cleavage of hydrophobic, N-terminal signal or leader sequences from secreted and periplasmic proteins.</text>
        <dbReference type="EC" id="3.4.21.89"/>
    </reaction>
</comment>
<evidence type="ECO:0000256" key="8">
    <source>
        <dbReference type="ARBA" id="ARBA00022670"/>
    </source>
</evidence>
<feature type="compositionally biased region" description="Gly residues" evidence="13">
    <location>
        <begin position="208"/>
        <end position="219"/>
    </location>
</feature>
<dbReference type="Gene3D" id="2.10.109.10">
    <property type="entry name" value="Umud Fragment, subunit A"/>
    <property type="match status" value="1"/>
</dbReference>
<evidence type="ECO:0000313" key="17">
    <source>
        <dbReference type="Proteomes" id="UP000244005"/>
    </source>
</evidence>
<accession>A0A2R6W794</accession>
<reference evidence="16" key="2">
    <citation type="submission" date="2017-12" db="EMBL/GenBank/DDBJ databases">
        <title>WGS assembly of Marchantia polymorpha.</title>
        <authorList>
            <person name="Bowman J.L."/>
            <person name="Kohchi T."/>
            <person name="Yamato K.T."/>
            <person name="Jenkins J."/>
            <person name="Shu S."/>
            <person name="Ishizaki K."/>
            <person name="Yamaoka S."/>
            <person name="Nishihama R."/>
            <person name="Nakamura Y."/>
            <person name="Berger F."/>
            <person name="Adam C."/>
            <person name="Aki S.S."/>
            <person name="Althoff F."/>
            <person name="Araki T."/>
            <person name="Arteaga-Vazquez M.A."/>
            <person name="Balasubrmanian S."/>
            <person name="Bauer D."/>
            <person name="Boehm C.R."/>
            <person name="Briginshaw L."/>
            <person name="Caballero-Perez J."/>
            <person name="Catarino B."/>
            <person name="Chen F."/>
            <person name="Chiyoda S."/>
            <person name="Chovatia M."/>
            <person name="Davies K.M."/>
            <person name="Delmans M."/>
            <person name="Demura T."/>
            <person name="Dierschke T."/>
            <person name="Dolan L."/>
            <person name="Dorantes-Acosta A.E."/>
            <person name="Eklund D.M."/>
            <person name="Florent S.N."/>
            <person name="Flores-Sandoval E."/>
            <person name="Fujiyama A."/>
            <person name="Fukuzawa H."/>
            <person name="Galik B."/>
            <person name="Grimanelli D."/>
            <person name="Grimwood J."/>
            <person name="Grossniklaus U."/>
            <person name="Hamada T."/>
            <person name="Haseloff J."/>
            <person name="Hetherington A.J."/>
            <person name="Higo A."/>
            <person name="Hirakawa Y."/>
            <person name="Hundley H.N."/>
            <person name="Ikeda Y."/>
            <person name="Inoue K."/>
            <person name="Inoue S."/>
            <person name="Ishida S."/>
            <person name="Jia Q."/>
            <person name="Kakita M."/>
            <person name="Kanazawa T."/>
            <person name="Kawai Y."/>
            <person name="Kawashima T."/>
            <person name="Kennedy M."/>
            <person name="Kinose K."/>
            <person name="Kinoshita T."/>
            <person name="Kohara Y."/>
            <person name="Koide E."/>
            <person name="Komatsu K."/>
            <person name="Kopischke S."/>
            <person name="Kubo M."/>
            <person name="Kyozuka J."/>
            <person name="Lagercrantz U."/>
            <person name="Lin S.S."/>
            <person name="Lindquist E."/>
            <person name="Lipzen A.M."/>
            <person name="Lu C."/>
            <person name="Luna E.D."/>
            <person name="Martienssen R.A."/>
            <person name="Minamino N."/>
            <person name="Mizutani M."/>
            <person name="Mizutani M."/>
            <person name="Mochizuki N."/>
            <person name="Monte I."/>
            <person name="Mosher R."/>
            <person name="Nagasaki H."/>
            <person name="Nakagami H."/>
            <person name="Naramoto S."/>
            <person name="Nishitani K."/>
            <person name="Ohtani M."/>
            <person name="Okamoto T."/>
            <person name="Okumura M."/>
            <person name="Phillips J."/>
            <person name="Pollak B."/>
            <person name="Reinders A."/>
            <person name="Roevekamp M."/>
            <person name="Sano R."/>
            <person name="Sawa S."/>
            <person name="Schmid M.W."/>
            <person name="Shirakawa M."/>
            <person name="Solano R."/>
            <person name="Spunde A."/>
            <person name="Suetsugu N."/>
            <person name="Sugano S."/>
            <person name="Sugiyama A."/>
            <person name="Sun R."/>
            <person name="Suzuki Y."/>
            <person name="Takenaka M."/>
            <person name="Takezawa D."/>
            <person name="Tomogane H."/>
            <person name="Tsuzuki M."/>
            <person name="Ueda T."/>
            <person name="Umeda M."/>
            <person name="Ward J.M."/>
            <person name="Watanabe Y."/>
            <person name="Yazaki K."/>
            <person name="Yokoyama R."/>
            <person name="Yoshitake Y."/>
            <person name="Yotsui I."/>
            <person name="Zachgo S."/>
            <person name="Schmutz J."/>
        </authorList>
    </citation>
    <scope>NUCLEOTIDE SEQUENCE [LARGE SCALE GENOMIC DNA]</scope>
    <source>
        <strain evidence="16">Tak-1</strain>
    </source>
</reference>
<evidence type="ECO:0000256" key="11">
    <source>
        <dbReference type="ARBA" id="ARBA00023136"/>
    </source>
</evidence>
<organism evidence="16 17">
    <name type="scientific">Marchantia polymorpha</name>
    <name type="common">Common liverwort</name>
    <name type="synonym">Marchantia aquatica</name>
    <dbReference type="NCBI Taxonomy" id="3197"/>
    <lineage>
        <taxon>Eukaryota</taxon>
        <taxon>Viridiplantae</taxon>
        <taxon>Streptophyta</taxon>
        <taxon>Embryophyta</taxon>
        <taxon>Marchantiophyta</taxon>
        <taxon>Marchantiopsida</taxon>
        <taxon>Marchantiidae</taxon>
        <taxon>Marchantiales</taxon>
        <taxon>Marchantiaceae</taxon>
        <taxon>Marchantia</taxon>
    </lineage>
</organism>
<keyword evidence="17" id="KW-1185">Reference proteome</keyword>
<dbReference type="InterPro" id="IPR019533">
    <property type="entry name" value="Peptidase_S26"/>
</dbReference>
<evidence type="ECO:0000313" key="15">
    <source>
        <dbReference type="EMBL" id="PTQ29723.1"/>
    </source>
</evidence>
<name>A0A2R6W794_MARPO</name>
<evidence type="ECO:0000256" key="7">
    <source>
        <dbReference type="ARBA" id="ARBA00022640"/>
    </source>
</evidence>
<sequence length="448" mass="48825">MATKCVFSFCHINASPTSCVLRVRELMSVASTPGTDSRRAGRRGGCRSFSLRVACNDVKRKACYPSPWASWKENCKPELPKASSFVPGVLSSEFASSKFSVPGTQDFRGKTVKCSPLLSRVRAETSQRKQTFSSGSAQLFDSAPFSRSRQNQMAGHFRLPFVPSMKWLPCNEYMGSTFGSLLVSNAVRDGSNASHPNTEEPTSVSPGDGDGGGGGGGDEIGPSAKFQVKEDDAGEDATAENNKVSWLPDWVNMTSDDGKTIIAAFAASLLFRWFIAEPRYIPSLSMYPTFEIGDRIIAEKVSYYFRKPGVNDIVIFKAPPSLQQKGYSAGEVFIKRIVARGGDRVEVHDGKLVVNGTPVDEDFIAEEPAYELNPYIVPQGHVFVMGDNRNNSYDSHIWGSLPLENILGRSVVRYWPPSRLGSTVLDLSSQSSSSAPLLQAPALSTFKP</sequence>
<dbReference type="Pfam" id="PF10502">
    <property type="entry name" value="Peptidase_S26"/>
    <property type="match status" value="1"/>
</dbReference>
<dbReference type="PANTHER" id="PTHR43390">
    <property type="entry name" value="SIGNAL PEPTIDASE I"/>
    <property type="match status" value="1"/>
</dbReference>
<evidence type="ECO:0000256" key="12">
    <source>
        <dbReference type="PIRSR" id="PIRSR600223-1"/>
    </source>
</evidence>
<evidence type="ECO:0000259" key="14">
    <source>
        <dbReference type="Pfam" id="PF10502"/>
    </source>
</evidence>
<dbReference type="InterPro" id="IPR019757">
    <property type="entry name" value="Pept_S26A_signal_pept_1_Lys-AS"/>
</dbReference>
<evidence type="ECO:0000313" key="16">
    <source>
        <dbReference type="EMBL" id="PTQ29725.1"/>
    </source>
</evidence>
<dbReference type="Proteomes" id="UP000244005">
    <property type="component" value="Unassembled WGS sequence"/>
</dbReference>
<dbReference type="Gramene" id="Mp6g12255.1">
    <property type="protein sequence ID" value="Mp6g12255.1.cds"/>
    <property type="gene ID" value="Mp6g12255"/>
</dbReference>
<keyword evidence="7" id="KW-0934">Plastid</keyword>
<evidence type="ECO:0000256" key="1">
    <source>
        <dbReference type="ARBA" id="ARBA00000677"/>
    </source>
</evidence>
<evidence type="ECO:0000256" key="6">
    <source>
        <dbReference type="ARBA" id="ARBA00022528"/>
    </source>
</evidence>
<feature type="active site" evidence="12">
    <location>
        <position position="285"/>
    </location>
</feature>
<keyword evidence="8" id="KW-0645">Protease</keyword>
<feature type="region of interest" description="Disordered" evidence="13">
    <location>
        <begin position="189"/>
        <end position="223"/>
    </location>
</feature>
<evidence type="ECO:0000256" key="10">
    <source>
        <dbReference type="ARBA" id="ARBA00022946"/>
    </source>
</evidence>
<evidence type="ECO:0000256" key="13">
    <source>
        <dbReference type="SAM" id="MobiDB-lite"/>
    </source>
</evidence>
<comment type="subcellular location">
    <subcellularLocation>
        <location evidence="3">Membrane</location>
    </subcellularLocation>
    <subcellularLocation>
        <location evidence="2">Plastid</location>
        <location evidence="2">Chloroplast</location>
    </subcellularLocation>
</comment>
<evidence type="ECO:0000256" key="4">
    <source>
        <dbReference type="ARBA" id="ARBA00009370"/>
    </source>
</evidence>
<dbReference type="EC" id="3.4.21.89" evidence="5"/>
<evidence type="ECO:0000256" key="3">
    <source>
        <dbReference type="ARBA" id="ARBA00004370"/>
    </source>
</evidence>
<dbReference type="NCBIfam" id="TIGR02227">
    <property type="entry name" value="sigpep_I_bact"/>
    <property type="match status" value="1"/>
</dbReference>
<evidence type="ECO:0000256" key="5">
    <source>
        <dbReference type="ARBA" id="ARBA00013208"/>
    </source>
</evidence>
<dbReference type="InterPro" id="IPR000223">
    <property type="entry name" value="Pept_S26A_signal_pept_1"/>
</dbReference>
<keyword evidence="9" id="KW-0378">Hydrolase</keyword>
<dbReference type="GO" id="GO:0010027">
    <property type="term" value="P:thylakoid membrane organization"/>
    <property type="evidence" value="ECO:0000318"/>
    <property type="project" value="GO_Central"/>
</dbReference>
<comment type="similarity">
    <text evidence="4">Belongs to the peptidase S26 family.</text>
</comment>
<feature type="domain" description="Peptidase S26" evidence="14">
    <location>
        <begin position="259"/>
        <end position="415"/>
    </location>
</feature>
<feature type="active site" evidence="12">
    <location>
        <position position="335"/>
    </location>
</feature>
<dbReference type="GO" id="GO:0009003">
    <property type="term" value="F:signal peptidase activity"/>
    <property type="evidence" value="ECO:0007669"/>
    <property type="project" value="UniProtKB-EC"/>
</dbReference>
<dbReference type="PRINTS" id="PR00727">
    <property type="entry name" value="LEADERPTASE"/>
</dbReference>
<dbReference type="InterPro" id="IPR036286">
    <property type="entry name" value="LexA/Signal_pep-like_sf"/>
</dbReference>
<dbReference type="GO" id="GO:0004252">
    <property type="term" value="F:serine-type endopeptidase activity"/>
    <property type="evidence" value="ECO:0000318"/>
    <property type="project" value="GO_Central"/>
</dbReference>
<dbReference type="PANTHER" id="PTHR43390:SF1">
    <property type="entry name" value="CHLOROPLAST PROCESSING PEPTIDASE"/>
    <property type="match status" value="1"/>
</dbReference>
<dbReference type="EMBL" id="KZ772807">
    <property type="protein sequence ID" value="PTQ29723.1"/>
    <property type="molecule type" value="Genomic_DNA"/>
</dbReference>
<dbReference type="FunFam" id="2.10.109.10:FF:000012">
    <property type="entry name" value="Peptidase/ serine-type peptidase"/>
    <property type="match status" value="1"/>
</dbReference>
<dbReference type="CDD" id="cd06530">
    <property type="entry name" value="S26_SPase_I"/>
    <property type="match status" value="1"/>
</dbReference>
<keyword evidence="10" id="KW-0809">Transit peptide</keyword>
<feature type="compositionally biased region" description="Polar residues" evidence="13">
    <location>
        <begin position="191"/>
        <end position="205"/>
    </location>
</feature>
<dbReference type="AlphaFoldDB" id="A0A2R6W794"/>
<dbReference type="OrthoDB" id="308440at2759"/>